<dbReference type="AlphaFoldDB" id="A0A7G1HWK1"/>
<dbReference type="PANTHER" id="PTHR22916">
    <property type="entry name" value="GLYCOSYLTRANSFERASE"/>
    <property type="match status" value="1"/>
</dbReference>
<dbReference type="InterPro" id="IPR001173">
    <property type="entry name" value="Glyco_trans_2-like"/>
</dbReference>
<dbReference type="Proteomes" id="UP000594042">
    <property type="component" value="Chromosome"/>
</dbReference>
<evidence type="ECO:0000313" key="5">
    <source>
        <dbReference type="Proteomes" id="UP000594042"/>
    </source>
</evidence>
<dbReference type="KEGG" id="copr:Cop2CBH44_24190"/>
<dbReference type="SUPFAM" id="SSF53448">
    <property type="entry name" value="Nucleotide-diphospho-sugar transferases"/>
    <property type="match status" value="1"/>
</dbReference>
<organism evidence="4 5">
    <name type="scientific">Coprobacter secundus subsp. similis</name>
    <dbReference type="NCBI Taxonomy" id="2751153"/>
    <lineage>
        <taxon>Bacteria</taxon>
        <taxon>Pseudomonadati</taxon>
        <taxon>Bacteroidota</taxon>
        <taxon>Bacteroidia</taxon>
        <taxon>Bacteroidales</taxon>
        <taxon>Barnesiellaceae</taxon>
        <taxon>Coprobacter</taxon>
    </lineage>
</organism>
<evidence type="ECO:0000256" key="1">
    <source>
        <dbReference type="ARBA" id="ARBA00022676"/>
    </source>
</evidence>
<keyword evidence="2" id="KW-0808">Transferase</keyword>
<dbReference type="PANTHER" id="PTHR22916:SF51">
    <property type="entry name" value="GLYCOSYLTRANSFERASE EPSH-RELATED"/>
    <property type="match status" value="1"/>
</dbReference>
<dbReference type="CDD" id="cd00761">
    <property type="entry name" value="Glyco_tranf_GTA_type"/>
    <property type="match status" value="1"/>
</dbReference>
<reference evidence="5" key="1">
    <citation type="submission" date="2020-07" db="EMBL/GenBank/DDBJ databases">
        <title>Complete genome sequencing of Coprobacter sp. strain 2CBH44.</title>
        <authorList>
            <person name="Sakamoto M."/>
            <person name="Murakami T."/>
            <person name="Mori H."/>
        </authorList>
    </citation>
    <scope>NUCLEOTIDE SEQUENCE [LARGE SCALE GENOMIC DNA]</scope>
    <source>
        <strain evidence="5">2CBH44</strain>
    </source>
</reference>
<evidence type="ECO:0000259" key="3">
    <source>
        <dbReference type="Pfam" id="PF00535"/>
    </source>
</evidence>
<proteinExistence type="predicted"/>
<accession>A0A7G1HWK1</accession>
<keyword evidence="1" id="KW-0328">Glycosyltransferase</keyword>
<evidence type="ECO:0000313" key="4">
    <source>
        <dbReference type="EMBL" id="BCI64066.1"/>
    </source>
</evidence>
<evidence type="ECO:0000256" key="2">
    <source>
        <dbReference type="ARBA" id="ARBA00022679"/>
    </source>
</evidence>
<dbReference type="Pfam" id="PF00535">
    <property type="entry name" value="Glycos_transf_2"/>
    <property type="match status" value="1"/>
</dbReference>
<dbReference type="Gene3D" id="3.90.550.10">
    <property type="entry name" value="Spore Coat Polysaccharide Biosynthesis Protein SpsA, Chain A"/>
    <property type="match status" value="1"/>
</dbReference>
<sequence>MPLLSVIVPAYNVEKYINACIDSILSDTYPNKEIIVVDDGSTDQTTQLLHAYSNLGKIKLIEKENGGLSDARNTGIKNAIGQYITFIDSDDAIGENALLKNMSILIENPDIDILQYPILYFWTSDHEISYKKNKDKIINNSQEIAKLLITECISSSSCDKIYRKSLFNTVQFPTGQLYEDMYTQPALFKQAHKIYLSNQGEYKYRFREGSILNHKPSSKIIFDRLAARLQLISFGIQSGVESHRIHKMLIKSYTETASDFKYLTDKEQNNIYRLFNNIHGIRKVDCFRNLLLGKYGYSTFRMCLLHNRHNVATIFQHLLQSQ</sequence>
<protein>
    <recommendedName>
        <fullName evidence="3">Glycosyltransferase 2-like domain-containing protein</fullName>
    </recommendedName>
</protein>
<keyword evidence="5" id="KW-1185">Reference proteome</keyword>
<dbReference type="EMBL" id="AP023322">
    <property type="protein sequence ID" value="BCI64066.1"/>
    <property type="molecule type" value="Genomic_DNA"/>
</dbReference>
<gene>
    <name evidence="4" type="ORF">Cop2CBH44_24190</name>
</gene>
<feature type="domain" description="Glycosyltransferase 2-like" evidence="3">
    <location>
        <begin position="5"/>
        <end position="167"/>
    </location>
</feature>
<dbReference type="GO" id="GO:0016758">
    <property type="term" value="F:hexosyltransferase activity"/>
    <property type="evidence" value="ECO:0007669"/>
    <property type="project" value="UniProtKB-ARBA"/>
</dbReference>
<name>A0A7G1HWK1_9BACT</name>
<dbReference type="InterPro" id="IPR029044">
    <property type="entry name" value="Nucleotide-diphossugar_trans"/>
</dbReference>